<reference evidence="2" key="1">
    <citation type="submission" date="2023-06" db="EMBL/GenBank/DDBJ databases">
        <authorList>
            <person name="Noh H."/>
        </authorList>
    </citation>
    <scope>NUCLEOTIDE SEQUENCE</scope>
    <source>
        <strain evidence="2">DUCC20226</strain>
    </source>
</reference>
<keyword evidence="3" id="KW-1185">Reference proteome</keyword>
<dbReference type="SUPFAM" id="SSF54695">
    <property type="entry name" value="POZ domain"/>
    <property type="match status" value="1"/>
</dbReference>
<evidence type="ECO:0000313" key="3">
    <source>
        <dbReference type="Proteomes" id="UP001265746"/>
    </source>
</evidence>
<dbReference type="Pfam" id="PF00651">
    <property type="entry name" value="BTB"/>
    <property type="match status" value="1"/>
</dbReference>
<dbReference type="PANTHER" id="PTHR47843:SF5">
    <property type="entry name" value="BTB_POZ DOMAIN PROTEIN"/>
    <property type="match status" value="1"/>
</dbReference>
<dbReference type="AlphaFoldDB" id="A0AAD9SNN8"/>
<protein>
    <recommendedName>
        <fullName evidence="1">BTB domain-containing protein</fullName>
    </recommendedName>
</protein>
<dbReference type="InterPro" id="IPR000210">
    <property type="entry name" value="BTB/POZ_dom"/>
</dbReference>
<dbReference type="InterPro" id="IPR011333">
    <property type="entry name" value="SKP1/BTB/POZ_sf"/>
</dbReference>
<sequence>MCLPAVCESVTLVVMASAGESRNMDLHSLLISGKFSDLKLLCEGREFAVHKAILCAQSPVISTECEGGFEETRSNVIKIEEFNADTVQNGSGTHTLESVKSVDGSAATKKEILCSHLNANSIGDCYDIQPLCRLARNKVKSALETPWSPDDFLHLLTTACTTRKTGDDRFHWQLGHIAAQHLEDLAGFQDLDGLDLPAAVAMSVVVSSVERIQSLENKVRDQAMAIISLETTKKDLETRVRNAHDAHKTLATHREYVVAVIDDYGRNRNLRRHVEGLVCEYIFEYELMPMSSFCSHTVWSE</sequence>
<comment type="caution">
    <text evidence="2">The sequence shown here is derived from an EMBL/GenBank/DDBJ whole genome shotgun (WGS) entry which is preliminary data.</text>
</comment>
<dbReference type="EMBL" id="JAUJFL010000002">
    <property type="protein sequence ID" value="KAK2611669.1"/>
    <property type="molecule type" value="Genomic_DNA"/>
</dbReference>
<gene>
    <name evidence="2" type="ORF">N8I77_004999</name>
</gene>
<dbReference type="PANTHER" id="PTHR47843">
    <property type="entry name" value="BTB DOMAIN-CONTAINING PROTEIN-RELATED"/>
    <property type="match status" value="1"/>
</dbReference>
<dbReference type="PROSITE" id="PS50097">
    <property type="entry name" value="BTB"/>
    <property type="match status" value="1"/>
</dbReference>
<dbReference type="CDD" id="cd18186">
    <property type="entry name" value="BTB_POZ_ZBTB_KLHL-like"/>
    <property type="match status" value="1"/>
</dbReference>
<name>A0AAD9SNN8_PHOAM</name>
<accession>A0AAD9SNN8</accession>
<feature type="domain" description="BTB" evidence="1">
    <location>
        <begin position="36"/>
        <end position="88"/>
    </location>
</feature>
<organism evidence="2 3">
    <name type="scientific">Phomopsis amygdali</name>
    <name type="common">Fusicoccum amygdali</name>
    <dbReference type="NCBI Taxonomy" id="1214568"/>
    <lineage>
        <taxon>Eukaryota</taxon>
        <taxon>Fungi</taxon>
        <taxon>Dikarya</taxon>
        <taxon>Ascomycota</taxon>
        <taxon>Pezizomycotina</taxon>
        <taxon>Sordariomycetes</taxon>
        <taxon>Sordariomycetidae</taxon>
        <taxon>Diaporthales</taxon>
        <taxon>Diaporthaceae</taxon>
        <taxon>Diaporthe</taxon>
    </lineage>
</organism>
<dbReference type="Gene3D" id="3.30.710.10">
    <property type="entry name" value="Potassium Channel Kv1.1, Chain A"/>
    <property type="match status" value="1"/>
</dbReference>
<proteinExistence type="predicted"/>
<dbReference type="Proteomes" id="UP001265746">
    <property type="component" value="Unassembled WGS sequence"/>
</dbReference>
<evidence type="ECO:0000259" key="1">
    <source>
        <dbReference type="PROSITE" id="PS50097"/>
    </source>
</evidence>
<evidence type="ECO:0000313" key="2">
    <source>
        <dbReference type="EMBL" id="KAK2611669.1"/>
    </source>
</evidence>